<dbReference type="InterPro" id="IPR036873">
    <property type="entry name" value="Rhodanese-like_dom_sf"/>
</dbReference>
<feature type="domain" description="Rhodanese" evidence="2">
    <location>
        <begin position="112"/>
        <end position="221"/>
    </location>
</feature>
<dbReference type="PROSITE" id="PS00380">
    <property type="entry name" value="RHODANESE_1"/>
    <property type="match status" value="1"/>
</dbReference>
<organism evidence="3">
    <name type="scientific">Candidatus Methanophaga sp. ANME-1 ERB7</name>
    <dbReference type="NCBI Taxonomy" id="2759913"/>
    <lineage>
        <taxon>Archaea</taxon>
        <taxon>Methanobacteriati</taxon>
        <taxon>Methanobacteriota</taxon>
        <taxon>Stenosarchaea group</taxon>
        <taxon>Methanomicrobia</taxon>
        <taxon>Candidatus Methanophagales</taxon>
        <taxon>Candidatus Methanophagaceae</taxon>
        <taxon>Candidatus Methanophaga</taxon>
    </lineage>
</organism>
<dbReference type="EC" id="2.8.1.1" evidence="3"/>
<dbReference type="EMBL" id="MT631628">
    <property type="protein sequence ID" value="QNO55769.1"/>
    <property type="molecule type" value="Genomic_DNA"/>
</dbReference>
<protein>
    <submittedName>
        <fullName evidence="3">Thiosulfate sulfurtransferase GlpE</fullName>
        <ecNumber evidence="3">2.8.1.1</ecNumber>
    </submittedName>
</protein>
<dbReference type="SUPFAM" id="SSF52821">
    <property type="entry name" value="Rhodanese/Cell cycle control phosphatase"/>
    <property type="match status" value="2"/>
</dbReference>
<gene>
    <name evidence="3" type="primary">glpE</name>
    <name evidence="3" type="ORF">HKFFHJMH_00019</name>
</gene>
<dbReference type="Gene3D" id="3.40.250.10">
    <property type="entry name" value="Rhodanese-like domain"/>
    <property type="match status" value="2"/>
</dbReference>
<accession>A0A7G9Z685</accession>
<evidence type="ECO:0000259" key="2">
    <source>
        <dbReference type="PROSITE" id="PS50206"/>
    </source>
</evidence>
<dbReference type="CDD" id="cd01448">
    <property type="entry name" value="TST_Repeat_1"/>
    <property type="match status" value="1"/>
</dbReference>
<dbReference type="GO" id="GO:0004792">
    <property type="term" value="F:thiosulfate-cyanide sulfurtransferase activity"/>
    <property type="evidence" value="ECO:0007669"/>
    <property type="project" value="UniProtKB-EC"/>
</dbReference>
<dbReference type="PANTHER" id="PTHR43855">
    <property type="entry name" value="THIOSULFATE SULFURTRANSFERASE"/>
    <property type="match status" value="1"/>
</dbReference>
<proteinExistence type="predicted"/>
<dbReference type="SMART" id="SM00450">
    <property type="entry name" value="RHOD"/>
    <property type="match status" value="2"/>
</dbReference>
<dbReference type="InterPro" id="IPR001307">
    <property type="entry name" value="Thiosulphate_STrfase_CS"/>
</dbReference>
<dbReference type="InterPro" id="IPR001763">
    <property type="entry name" value="Rhodanese-like_dom"/>
</dbReference>
<dbReference type="InterPro" id="IPR051126">
    <property type="entry name" value="Thiosulfate_sulfurtransferase"/>
</dbReference>
<evidence type="ECO:0000313" key="3">
    <source>
        <dbReference type="EMBL" id="QNO55769.1"/>
    </source>
</evidence>
<dbReference type="AlphaFoldDB" id="A0A7G9Z685"/>
<keyword evidence="3" id="KW-0808">Transferase</keyword>
<dbReference type="PROSITE" id="PS50206">
    <property type="entry name" value="RHODANESE_3"/>
    <property type="match status" value="2"/>
</dbReference>
<evidence type="ECO:0000256" key="1">
    <source>
        <dbReference type="ARBA" id="ARBA00022737"/>
    </source>
</evidence>
<name>A0A7G9Z685_9EURY</name>
<sequence length="500" mass="55341">MKIIVLSVVLGMMLLTVTVGTVAGDGSLMSAMGCNCPHSGPAIDYLDNPSDDDYFSPSFLMGEEAERKSSSKSVRPDRSHTIFETATPIRPTNSQYENPSLITYIDELKNVSDPNVVIVDVRSPAKYAAGHIPGAINLHWELFRADNGVLTSLENVTGLLGVYGISPDNGVIMYSDTCQTCGGLSASSYIFWTLEYIGYENVSVLDGGFEAWNATYGYTKNMTTRSPTTYYSVNVMEDRFADTDWVQNNRNRTTVQIVDARTTEDYKAGNIEGAINIEYEELFRDGYRLKGADDLEYLISPVVVAIKRLDKSKDTLVYCWSGARSSFLYFTLRLMGYHVRNYDGSWNLWCETNDVLTIPISNVSVEPSFAYKGSTVKIYANVELMSEMEEKSKGSLIIRVDEEVPYNPGSFCAGCSGVYAVPLSTTDVSFVRAYIHKEDNVGTTVVMHDYNGDGRYEGEWQTYAAEEGTYAIDIEATDGELKTEKKNLATVEVVIKAAGP</sequence>
<dbReference type="PANTHER" id="PTHR43855:SF1">
    <property type="entry name" value="THIOSULFATE SULFURTRANSFERASE"/>
    <property type="match status" value="1"/>
</dbReference>
<reference evidence="3" key="1">
    <citation type="submission" date="2020-06" db="EMBL/GenBank/DDBJ databases">
        <title>Unique genomic features of the anaerobic methanotrophic archaea.</title>
        <authorList>
            <person name="Chadwick G.L."/>
            <person name="Skennerton C.T."/>
            <person name="Laso-Perez R."/>
            <person name="Leu A.O."/>
            <person name="Speth D.R."/>
            <person name="Yu H."/>
            <person name="Morgan-Lang C."/>
            <person name="Hatzenpichler R."/>
            <person name="Goudeau D."/>
            <person name="Malmstrom R."/>
            <person name="Brazelton W.J."/>
            <person name="Woyke T."/>
            <person name="Hallam S.J."/>
            <person name="Tyson G.W."/>
            <person name="Wegener G."/>
            <person name="Boetius A."/>
            <person name="Orphan V."/>
        </authorList>
    </citation>
    <scope>NUCLEOTIDE SEQUENCE</scope>
</reference>
<dbReference type="Pfam" id="PF00581">
    <property type="entry name" value="Rhodanese"/>
    <property type="match status" value="2"/>
</dbReference>
<keyword evidence="1" id="KW-0677">Repeat</keyword>
<feature type="domain" description="Rhodanese" evidence="2">
    <location>
        <begin position="251"/>
        <end position="358"/>
    </location>
</feature>